<comment type="caution">
    <text evidence="1">The sequence shown here is derived from an EMBL/GenBank/DDBJ whole genome shotgun (WGS) entry which is preliminary data.</text>
</comment>
<evidence type="ECO:0000313" key="2">
    <source>
        <dbReference type="Proteomes" id="UP001060215"/>
    </source>
</evidence>
<reference evidence="1 2" key="1">
    <citation type="journal article" date="2022" name="Plant J.">
        <title>Chromosome-level genome of Camellia lanceoleosa provides a valuable resource for understanding genome evolution and self-incompatibility.</title>
        <authorList>
            <person name="Gong W."/>
            <person name="Xiao S."/>
            <person name="Wang L."/>
            <person name="Liao Z."/>
            <person name="Chang Y."/>
            <person name="Mo W."/>
            <person name="Hu G."/>
            <person name="Li W."/>
            <person name="Zhao G."/>
            <person name="Zhu H."/>
            <person name="Hu X."/>
            <person name="Ji K."/>
            <person name="Xiang X."/>
            <person name="Song Q."/>
            <person name="Yuan D."/>
            <person name="Jin S."/>
            <person name="Zhang L."/>
        </authorList>
    </citation>
    <scope>NUCLEOTIDE SEQUENCE [LARGE SCALE GENOMIC DNA]</scope>
    <source>
        <strain evidence="1">SQ_2022a</strain>
    </source>
</reference>
<gene>
    <name evidence="1" type="ORF">LOK49_LG08G02532</name>
</gene>
<dbReference type="Proteomes" id="UP001060215">
    <property type="component" value="Chromosome 9"/>
</dbReference>
<keyword evidence="2" id="KW-1185">Reference proteome</keyword>
<evidence type="ECO:0000313" key="1">
    <source>
        <dbReference type="EMBL" id="KAI8002931.1"/>
    </source>
</evidence>
<name>A0ACC0GS52_9ERIC</name>
<accession>A0ACC0GS52</accession>
<proteinExistence type="predicted"/>
<sequence length="790" mass="87480">MASAQVLPNLAKKQEHLEAGKRRLEEFRKKKAADQAKKVVSASHVHTATVARHDKQPLDSNGAGTSDGFSEAVVEPSLVVVDENNVIEFVENNELASYNTHANPPLQTKYYNALSTETVQAPVKNQEFDRYNASHSDGTVNVNYSAQTQENNDDFTISTGATGRNVYGIITDQSVAFHPQAEANGNSSQPSQYGLEETHLKDNDSHLKDFTFGSPTSHVTVANVSLENSGSFLLQYNYGYSRPMATGLTLSSYEDSIQPSTKITESYFQVGQNIHAVTESTNTVISDMGERNSLSHFRSGNSTPSWPSESPSTAFSFDGRSSSSHVPLYPSVAEISTRRSRPSFLDSINMPKVPLTEPGRVESSKFSDRDAVASSAFETSFTETETIHPFSMLRDPNVASAFEHSMTSTVSARNGDDMYGHTFNENMDRRHDSYSRKQDEDFAALEQHIEDLTQEKFSLQRALEASQTLAESLASENSALTDSYNQQGSVVNQLKSEMEKLQEEIKAQLEDLESLKREYANVQLECNASDERAKLLASEVIGLEEKALKLRSSELKLERQLENSQAEISSFKKKMSSLEKERQDLQSTIDALQEEKKLLQVKLRKASVKGKFVDVSKSPANKKDVSTSTEDLDTTADTSNLEMHSTAGSDASSSSLLPDDGQLNIQVSSLNIPPDQMRMILSINALISELSLEKEELMQALLAESHESSNLKELNKDISQKLETQTQRLELLTAQSMANENISTRPLDPRSMQDNTPYADEGDEVVERVLGWIMKLFPGGPSRRQTSKLL</sequence>
<organism evidence="1 2">
    <name type="scientific">Camellia lanceoleosa</name>
    <dbReference type="NCBI Taxonomy" id="1840588"/>
    <lineage>
        <taxon>Eukaryota</taxon>
        <taxon>Viridiplantae</taxon>
        <taxon>Streptophyta</taxon>
        <taxon>Embryophyta</taxon>
        <taxon>Tracheophyta</taxon>
        <taxon>Spermatophyta</taxon>
        <taxon>Magnoliopsida</taxon>
        <taxon>eudicotyledons</taxon>
        <taxon>Gunneridae</taxon>
        <taxon>Pentapetalae</taxon>
        <taxon>asterids</taxon>
        <taxon>Ericales</taxon>
        <taxon>Theaceae</taxon>
        <taxon>Camellia</taxon>
    </lineage>
</organism>
<dbReference type="EMBL" id="CM045766">
    <property type="protein sequence ID" value="KAI8002931.1"/>
    <property type="molecule type" value="Genomic_DNA"/>
</dbReference>
<protein>
    <submittedName>
        <fullName evidence="1">Protein BLISTER</fullName>
    </submittedName>
</protein>